<protein>
    <submittedName>
        <fullName evidence="2">Str. FM013</fullName>
    </submittedName>
</protein>
<reference evidence="2 3" key="1">
    <citation type="journal article" date="2014" name="Nat. Commun.">
        <title>Multiple recent horizontal transfers of a large genomic region in cheese making fungi.</title>
        <authorList>
            <person name="Cheeseman K."/>
            <person name="Ropars J."/>
            <person name="Renault P."/>
            <person name="Dupont J."/>
            <person name="Gouzy J."/>
            <person name="Branca A."/>
            <person name="Abraham A.L."/>
            <person name="Ceppi M."/>
            <person name="Conseiller E."/>
            <person name="Debuchy R."/>
            <person name="Malagnac F."/>
            <person name="Goarin A."/>
            <person name="Silar P."/>
            <person name="Lacoste S."/>
            <person name="Sallet E."/>
            <person name="Bensimon A."/>
            <person name="Giraud T."/>
            <person name="Brygoo Y."/>
        </authorList>
    </citation>
    <scope>NUCLEOTIDE SEQUENCE [LARGE SCALE GENOMIC DNA]</scope>
    <source>
        <strain evidence="3">FM 013</strain>
    </source>
</reference>
<dbReference type="Proteomes" id="UP000053732">
    <property type="component" value="Unassembled WGS sequence"/>
</dbReference>
<gene>
    <name evidence="2" type="ORF">PCAMFM013_S011g000223</name>
</gene>
<accession>A0A0G4PDA2</accession>
<evidence type="ECO:0000313" key="2">
    <source>
        <dbReference type="EMBL" id="CRL24229.1"/>
    </source>
</evidence>
<feature type="region of interest" description="Disordered" evidence="1">
    <location>
        <begin position="1"/>
        <end position="34"/>
    </location>
</feature>
<dbReference type="AlphaFoldDB" id="A0A0G4PDA2"/>
<organism evidence="2 3">
    <name type="scientific">Penicillium camemberti (strain FM 013)</name>
    <dbReference type="NCBI Taxonomy" id="1429867"/>
    <lineage>
        <taxon>Eukaryota</taxon>
        <taxon>Fungi</taxon>
        <taxon>Dikarya</taxon>
        <taxon>Ascomycota</taxon>
        <taxon>Pezizomycotina</taxon>
        <taxon>Eurotiomycetes</taxon>
        <taxon>Eurotiomycetidae</taxon>
        <taxon>Eurotiales</taxon>
        <taxon>Aspergillaceae</taxon>
        <taxon>Penicillium</taxon>
    </lineage>
</organism>
<name>A0A0G4PDA2_PENC3</name>
<dbReference type="EMBL" id="HG793144">
    <property type="protein sequence ID" value="CRL24229.1"/>
    <property type="molecule type" value="Genomic_DNA"/>
</dbReference>
<proteinExistence type="predicted"/>
<feature type="compositionally biased region" description="Polar residues" evidence="1">
    <location>
        <begin position="12"/>
        <end position="24"/>
    </location>
</feature>
<evidence type="ECO:0000256" key="1">
    <source>
        <dbReference type="SAM" id="MobiDB-lite"/>
    </source>
</evidence>
<keyword evidence="3" id="KW-1185">Reference proteome</keyword>
<sequence>MADDSVHGMDILQSSGGPQSSTLTGAGEEFHGPF</sequence>
<evidence type="ECO:0000313" key="3">
    <source>
        <dbReference type="Proteomes" id="UP000053732"/>
    </source>
</evidence>